<sequence length="282" mass="32218">MPSFWKILCFPNHRYGNKNNTTSKRSRERDKSRKKPRPEPPFALQTEDINDNHSHFPVPEIEDDTMRNVNKASQRALIDESKAKKRRRVQEIFSIESRKDDLYALLSEKKVSVYNGGRTSGGFEYASHAPLNRPPSHRDFGSGYTPHVCHQNTGSHVGSMYRYVPKAVQNVYASRVLEGKQMDDFFNRLHKESSMTHFASKPLQLANEIVMQSPSQGPLGHEEDKTSLIQQTEIETGSDILGDVMDTDDDYNGNILLNMAPRSRALNTNFEQIWNSTGEVLY</sequence>
<keyword evidence="3" id="KW-1185">Reference proteome</keyword>
<evidence type="ECO:0000313" key="2">
    <source>
        <dbReference type="EMBL" id="OWF36908.1"/>
    </source>
</evidence>
<reference evidence="2 3" key="1">
    <citation type="journal article" date="2017" name="Nat. Ecol. Evol.">
        <title>Scallop genome provides insights into evolution of bilaterian karyotype and development.</title>
        <authorList>
            <person name="Wang S."/>
            <person name="Zhang J."/>
            <person name="Jiao W."/>
            <person name="Li J."/>
            <person name="Xun X."/>
            <person name="Sun Y."/>
            <person name="Guo X."/>
            <person name="Huan P."/>
            <person name="Dong B."/>
            <person name="Zhang L."/>
            <person name="Hu X."/>
            <person name="Sun X."/>
            <person name="Wang J."/>
            <person name="Zhao C."/>
            <person name="Wang Y."/>
            <person name="Wang D."/>
            <person name="Huang X."/>
            <person name="Wang R."/>
            <person name="Lv J."/>
            <person name="Li Y."/>
            <person name="Zhang Z."/>
            <person name="Liu B."/>
            <person name="Lu W."/>
            <person name="Hui Y."/>
            <person name="Liang J."/>
            <person name="Zhou Z."/>
            <person name="Hou R."/>
            <person name="Li X."/>
            <person name="Liu Y."/>
            <person name="Li H."/>
            <person name="Ning X."/>
            <person name="Lin Y."/>
            <person name="Zhao L."/>
            <person name="Xing Q."/>
            <person name="Dou J."/>
            <person name="Li Y."/>
            <person name="Mao J."/>
            <person name="Guo H."/>
            <person name="Dou H."/>
            <person name="Li T."/>
            <person name="Mu C."/>
            <person name="Jiang W."/>
            <person name="Fu Q."/>
            <person name="Fu X."/>
            <person name="Miao Y."/>
            <person name="Liu J."/>
            <person name="Yu Q."/>
            <person name="Li R."/>
            <person name="Liao H."/>
            <person name="Li X."/>
            <person name="Kong Y."/>
            <person name="Jiang Z."/>
            <person name="Chourrout D."/>
            <person name="Li R."/>
            <person name="Bao Z."/>
        </authorList>
    </citation>
    <scope>NUCLEOTIDE SEQUENCE [LARGE SCALE GENOMIC DNA]</scope>
    <source>
        <strain evidence="2 3">PY_sf001</strain>
    </source>
</reference>
<dbReference type="EMBL" id="NEDP02075409">
    <property type="protein sequence ID" value="OWF36908.1"/>
    <property type="molecule type" value="Genomic_DNA"/>
</dbReference>
<proteinExistence type="predicted"/>
<gene>
    <name evidence="2" type="ORF">KP79_PYT02668</name>
</gene>
<dbReference type="Proteomes" id="UP000242188">
    <property type="component" value="Unassembled WGS sequence"/>
</dbReference>
<accession>A0A210PK81</accession>
<feature type="region of interest" description="Disordered" evidence="1">
    <location>
        <begin position="16"/>
        <end position="60"/>
    </location>
</feature>
<evidence type="ECO:0000256" key="1">
    <source>
        <dbReference type="SAM" id="MobiDB-lite"/>
    </source>
</evidence>
<dbReference type="AlphaFoldDB" id="A0A210PK81"/>
<evidence type="ECO:0000313" key="3">
    <source>
        <dbReference type="Proteomes" id="UP000242188"/>
    </source>
</evidence>
<organism evidence="2 3">
    <name type="scientific">Mizuhopecten yessoensis</name>
    <name type="common">Japanese scallop</name>
    <name type="synonym">Patinopecten yessoensis</name>
    <dbReference type="NCBI Taxonomy" id="6573"/>
    <lineage>
        <taxon>Eukaryota</taxon>
        <taxon>Metazoa</taxon>
        <taxon>Spiralia</taxon>
        <taxon>Lophotrochozoa</taxon>
        <taxon>Mollusca</taxon>
        <taxon>Bivalvia</taxon>
        <taxon>Autobranchia</taxon>
        <taxon>Pteriomorphia</taxon>
        <taxon>Pectinida</taxon>
        <taxon>Pectinoidea</taxon>
        <taxon>Pectinidae</taxon>
        <taxon>Mizuhopecten</taxon>
    </lineage>
</organism>
<comment type="caution">
    <text evidence="2">The sequence shown here is derived from an EMBL/GenBank/DDBJ whole genome shotgun (WGS) entry which is preliminary data.</text>
</comment>
<name>A0A210PK81_MIZYE</name>
<protein>
    <submittedName>
        <fullName evidence="2">Uncharacterized protein</fullName>
    </submittedName>
</protein>